<feature type="non-terminal residue" evidence="1">
    <location>
        <position position="275"/>
    </location>
</feature>
<name>X0UBR2_9ZZZZ</name>
<proteinExistence type="predicted"/>
<dbReference type="EMBL" id="BARS01018790">
    <property type="protein sequence ID" value="GAF85915.1"/>
    <property type="molecule type" value="Genomic_DNA"/>
</dbReference>
<protein>
    <recommendedName>
        <fullName evidence="2">Right handed beta helix domain-containing protein</fullName>
    </recommendedName>
</protein>
<evidence type="ECO:0000313" key="1">
    <source>
        <dbReference type="EMBL" id="GAF85915.1"/>
    </source>
</evidence>
<accession>X0UBR2</accession>
<feature type="non-terminal residue" evidence="1">
    <location>
        <position position="1"/>
    </location>
</feature>
<organism evidence="1">
    <name type="scientific">marine sediment metagenome</name>
    <dbReference type="NCBI Taxonomy" id="412755"/>
    <lineage>
        <taxon>unclassified sequences</taxon>
        <taxon>metagenomes</taxon>
        <taxon>ecological metagenomes</taxon>
    </lineage>
</organism>
<sequence length="275" mass="29100">ASQGYGFTGDEDTLTDGTRDFTCSDNIVYHSTGTPSGVAPVTSGVYLHNASRGLIQGNWILGVRNALGLWGLCQWNDFIDNYGRVRGVVSYEAIELGTVYQTNNRFRGNRIVGMSGAGQQFASIVGNYNDFDDSNSFELDGGTGDWDVVISGDYNKFRPRVFPSGAVVTDSGTGNNIGVGLRGLQALADGATISWDVSQRPTAEVTLGGNRTLALPTAAVVGETYRLLVRQDEVAARTLAFAVGYVFPAGAAPVITVTAGRADWLYVTAAGSGLF</sequence>
<reference evidence="1" key="1">
    <citation type="journal article" date="2014" name="Front. Microbiol.">
        <title>High frequency of phylogenetically diverse reductive dehalogenase-homologous genes in deep subseafloor sedimentary metagenomes.</title>
        <authorList>
            <person name="Kawai M."/>
            <person name="Futagami T."/>
            <person name="Toyoda A."/>
            <person name="Takaki Y."/>
            <person name="Nishi S."/>
            <person name="Hori S."/>
            <person name="Arai W."/>
            <person name="Tsubouchi T."/>
            <person name="Morono Y."/>
            <person name="Uchiyama I."/>
            <person name="Ito T."/>
            <person name="Fujiyama A."/>
            <person name="Inagaki F."/>
            <person name="Takami H."/>
        </authorList>
    </citation>
    <scope>NUCLEOTIDE SEQUENCE</scope>
    <source>
        <strain evidence="1">Expedition CK06-06</strain>
    </source>
</reference>
<gene>
    <name evidence="1" type="ORF">S01H1_30522</name>
</gene>
<comment type="caution">
    <text evidence="1">The sequence shown here is derived from an EMBL/GenBank/DDBJ whole genome shotgun (WGS) entry which is preliminary data.</text>
</comment>
<evidence type="ECO:0008006" key="2">
    <source>
        <dbReference type="Google" id="ProtNLM"/>
    </source>
</evidence>
<dbReference type="AlphaFoldDB" id="X0UBR2"/>